<sequence>MPKRLNKSAELVWTRMVSISGILVDRIEANLKDEGLPPLSWYDVLLEVERAGPGGIRPFEIKERLLLPQYGTSRLLKRLADAGYVTTADCVADGRGQIVTITPAGRDIRAQMWPVYANALRTDVQEKLTGEEAEQLAALLGKLRPT</sequence>
<protein>
    <submittedName>
        <fullName evidence="2">MarR family transcriptional regulator</fullName>
    </submittedName>
</protein>
<dbReference type="EMBL" id="SADE01000004">
    <property type="protein sequence ID" value="RVU33883.1"/>
    <property type="molecule type" value="Genomic_DNA"/>
</dbReference>
<dbReference type="InterPro" id="IPR036390">
    <property type="entry name" value="WH_DNA-bd_sf"/>
</dbReference>
<evidence type="ECO:0000313" key="3">
    <source>
        <dbReference type="Proteomes" id="UP000287447"/>
    </source>
</evidence>
<keyword evidence="3" id="KW-1185">Reference proteome</keyword>
<dbReference type="Proteomes" id="UP000287447">
    <property type="component" value="Unassembled WGS sequence"/>
</dbReference>
<dbReference type="InterPro" id="IPR000835">
    <property type="entry name" value="HTH_MarR-typ"/>
</dbReference>
<dbReference type="Pfam" id="PF12802">
    <property type="entry name" value="MarR_2"/>
    <property type="match status" value="1"/>
</dbReference>
<dbReference type="SUPFAM" id="SSF46785">
    <property type="entry name" value="Winged helix' DNA-binding domain"/>
    <property type="match status" value="1"/>
</dbReference>
<evidence type="ECO:0000313" key="2">
    <source>
        <dbReference type="EMBL" id="RVU33883.1"/>
    </source>
</evidence>
<dbReference type="PRINTS" id="PR00598">
    <property type="entry name" value="HTHMARR"/>
</dbReference>
<dbReference type="InterPro" id="IPR039422">
    <property type="entry name" value="MarR/SlyA-like"/>
</dbReference>
<reference evidence="3" key="1">
    <citation type="submission" date="2019-01" db="EMBL/GenBank/DDBJ databases">
        <title>Gri0909 isolated from a small marine red alga.</title>
        <authorList>
            <person name="Kim J."/>
            <person name="Jeong S.E."/>
            <person name="Jeon C.O."/>
        </authorList>
    </citation>
    <scope>NUCLEOTIDE SEQUENCE [LARGE SCALE GENOMIC DNA]</scope>
    <source>
        <strain evidence="3">Gri0909</strain>
    </source>
</reference>
<dbReference type="PROSITE" id="PS50995">
    <property type="entry name" value="HTH_MARR_2"/>
    <property type="match status" value="1"/>
</dbReference>
<dbReference type="PANTHER" id="PTHR33164:SF104">
    <property type="entry name" value="TRANSCRIPTIONAL REGULATORY PROTEIN"/>
    <property type="match status" value="1"/>
</dbReference>
<dbReference type="InterPro" id="IPR036388">
    <property type="entry name" value="WH-like_DNA-bd_sf"/>
</dbReference>
<name>A0A3S3UL82_9PROT</name>
<proteinExistence type="predicted"/>
<dbReference type="Gene3D" id="1.10.10.10">
    <property type="entry name" value="Winged helix-like DNA-binding domain superfamily/Winged helix DNA-binding domain"/>
    <property type="match status" value="1"/>
</dbReference>
<evidence type="ECO:0000259" key="1">
    <source>
        <dbReference type="PROSITE" id="PS50995"/>
    </source>
</evidence>
<comment type="caution">
    <text evidence="2">The sequence shown here is derived from an EMBL/GenBank/DDBJ whole genome shotgun (WGS) entry which is preliminary data.</text>
</comment>
<dbReference type="GO" id="GO:0003700">
    <property type="term" value="F:DNA-binding transcription factor activity"/>
    <property type="evidence" value="ECO:0007669"/>
    <property type="project" value="InterPro"/>
</dbReference>
<gene>
    <name evidence="2" type="ORF">EOI86_22385</name>
</gene>
<dbReference type="OrthoDB" id="7427954at2"/>
<dbReference type="AlphaFoldDB" id="A0A3S3UL82"/>
<accession>A0A3S3UL82</accession>
<feature type="domain" description="HTH marR-type" evidence="1">
    <location>
        <begin position="1"/>
        <end position="145"/>
    </location>
</feature>
<dbReference type="PANTHER" id="PTHR33164">
    <property type="entry name" value="TRANSCRIPTIONAL REGULATOR, MARR FAMILY"/>
    <property type="match status" value="1"/>
</dbReference>
<organism evidence="2 3">
    <name type="scientific">Hwanghaeella grinnelliae</name>
    <dbReference type="NCBI Taxonomy" id="2500179"/>
    <lineage>
        <taxon>Bacteria</taxon>
        <taxon>Pseudomonadati</taxon>
        <taxon>Pseudomonadota</taxon>
        <taxon>Alphaproteobacteria</taxon>
        <taxon>Rhodospirillales</taxon>
        <taxon>Rhodospirillaceae</taxon>
        <taxon>Hwanghaeella</taxon>
    </lineage>
</organism>
<dbReference type="RefSeq" id="WP_127767913.1">
    <property type="nucleotide sequence ID" value="NZ_SADE01000004.1"/>
</dbReference>
<dbReference type="GO" id="GO:0006950">
    <property type="term" value="P:response to stress"/>
    <property type="evidence" value="ECO:0007669"/>
    <property type="project" value="TreeGrafter"/>
</dbReference>